<dbReference type="RefSeq" id="WP_318104374.1">
    <property type="nucleotide sequence ID" value="NZ_CP137573.1"/>
</dbReference>
<dbReference type="PROSITE" id="PS50020">
    <property type="entry name" value="WW_DOMAIN_2"/>
    <property type="match status" value="1"/>
</dbReference>
<name>A0ABZ0LTY2_9ACTN</name>
<proteinExistence type="predicted"/>
<gene>
    <name evidence="5" type="ORF">R2D22_16750</name>
</gene>
<feature type="chain" id="PRO_5045938007" evidence="3">
    <location>
        <begin position="27"/>
        <end position="717"/>
    </location>
</feature>
<accession>A0ABZ0LTY2</accession>
<keyword evidence="6" id="KW-1185">Reference proteome</keyword>
<dbReference type="InterPro" id="IPR001202">
    <property type="entry name" value="WW_dom"/>
</dbReference>
<reference evidence="5 6" key="1">
    <citation type="submission" date="2023-10" db="EMBL/GenBank/DDBJ databases">
        <title>The genome sequence of Streptomyces sp. HUAS YS2.</title>
        <authorList>
            <person name="Mo P."/>
        </authorList>
    </citation>
    <scope>NUCLEOTIDE SEQUENCE [LARGE SCALE GENOMIC DNA]</scope>
    <source>
        <strain evidence="5 6">HUAS YS2</strain>
    </source>
</reference>
<evidence type="ECO:0000313" key="6">
    <source>
        <dbReference type="Proteomes" id="UP001301731"/>
    </source>
</evidence>
<dbReference type="InterPro" id="IPR028994">
    <property type="entry name" value="Integrin_alpha_N"/>
</dbReference>
<dbReference type="Proteomes" id="UP001301731">
    <property type="component" value="Chromosome"/>
</dbReference>
<protein>
    <submittedName>
        <fullName evidence="5">VCBS repeat-containing protein</fullName>
    </submittedName>
</protein>
<evidence type="ECO:0000259" key="4">
    <source>
        <dbReference type="PROSITE" id="PS50020"/>
    </source>
</evidence>
<dbReference type="Gene3D" id="2.130.10.130">
    <property type="entry name" value="Integrin alpha, N-terminal"/>
    <property type="match status" value="1"/>
</dbReference>
<dbReference type="EMBL" id="CP137573">
    <property type="protein sequence ID" value="WOX22958.1"/>
    <property type="molecule type" value="Genomic_DNA"/>
</dbReference>
<evidence type="ECO:0000256" key="1">
    <source>
        <dbReference type="ARBA" id="ARBA00022729"/>
    </source>
</evidence>
<dbReference type="SUPFAM" id="SSF69318">
    <property type="entry name" value="Integrin alpha N-terminal domain"/>
    <property type="match status" value="1"/>
</dbReference>
<dbReference type="PANTHER" id="PTHR44103">
    <property type="entry name" value="PROPROTEIN CONVERTASE P"/>
    <property type="match status" value="1"/>
</dbReference>
<feature type="domain" description="WW" evidence="4">
    <location>
        <begin position="181"/>
        <end position="208"/>
    </location>
</feature>
<dbReference type="Pfam" id="PF13517">
    <property type="entry name" value="FG-GAP_3"/>
    <property type="match status" value="2"/>
</dbReference>
<dbReference type="Gene3D" id="2.115.10.10">
    <property type="entry name" value="Tachylectin 2"/>
    <property type="match status" value="1"/>
</dbReference>
<dbReference type="InterPro" id="IPR013517">
    <property type="entry name" value="FG-GAP"/>
</dbReference>
<organism evidence="5 6">
    <name type="scientific">Streptomyces solicathayae</name>
    <dbReference type="NCBI Taxonomy" id="3081768"/>
    <lineage>
        <taxon>Bacteria</taxon>
        <taxon>Bacillati</taxon>
        <taxon>Actinomycetota</taxon>
        <taxon>Actinomycetes</taxon>
        <taxon>Kitasatosporales</taxon>
        <taxon>Streptomycetaceae</taxon>
        <taxon>Streptomyces</taxon>
    </lineage>
</organism>
<keyword evidence="1 3" id="KW-0732">Signal</keyword>
<feature type="region of interest" description="Disordered" evidence="2">
    <location>
        <begin position="245"/>
        <end position="268"/>
    </location>
</feature>
<feature type="signal peptide" evidence="3">
    <location>
        <begin position="1"/>
        <end position="26"/>
    </location>
</feature>
<evidence type="ECO:0000256" key="2">
    <source>
        <dbReference type="SAM" id="MobiDB-lite"/>
    </source>
</evidence>
<evidence type="ECO:0000256" key="3">
    <source>
        <dbReference type="SAM" id="SignalP"/>
    </source>
</evidence>
<sequence>MKHNRRIVTAALVPALALGGIGIGTAATAVLATAGVAAAAQSGSWSTPTALTGATDGKSVIDVATTTDGTAVAVWYRWPAGTLDAELNVAVRPASSTVWGPAKVLSTTKDGMQSVRLTPAADGSMTVTWVEDLGSTSVLRATSLAKGATAWPAPSTIATRAAIGDMAFAHDATAGKSVAVWRESTSSQGSVLYVSERTGAGAWSAPRVLGGASAYWPQVAIAPDGAVTAVWDEQTESGRTVMSVERPAGSTQWTAPKPVSAPNEGGTPQLSIGQDGTAALAWVKYIESPGSTTTALVTAVRAAGGGSWTIDAARPMGDFAAVLDPLVGPTGEVTFVWTEDVAAGEDNVIGVRTASRTPDGAWTAVKTLSTGYVPEQFDAAIGADGTVQVGWAQSGTTDDDRRFYTSARINGTWTAPSQLSRAGSSYAEGRVAVAPDGDATAVWAQEDQLWAAGTGLTTPPAPAKHRDYVGKDGFPDLYAQTTAGALYVYQGNANHTLTTKVSGGTWPTTSYVVPFGDLNGDGCNDTLVRTAAGELYRYNPACGTPVTPAAPNARIGSSGWAAFDALTYSGDFNADRRPDLIARQISTGDLYLYTGTTTGGLTRVGKIGSGWKSLTIVGTGDLNGDKNADLIARTSTGYLYRYLGTGRGTIGSGVKIGSGWGGMVNMIGIGDLTGDGKNDIIGRTTAGDLYRYAGTGTGAIGSGAKIGTGWKSFASIK</sequence>
<dbReference type="PANTHER" id="PTHR44103:SF1">
    <property type="entry name" value="PROPROTEIN CONVERTASE P"/>
    <property type="match status" value="1"/>
</dbReference>
<evidence type="ECO:0000313" key="5">
    <source>
        <dbReference type="EMBL" id="WOX22958.1"/>
    </source>
</evidence>